<dbReference type="GO" id="GO:0008408">
    <property type="term" value="F:3'-5' exonuclease activity"/>
    <property type="evidence" value="ECO:0007669"/>
    <property type="project" value="TreeGrafter"/>
</dbReference>
<dbReference type="PRINTS" id="PR00867">
    <property type="entry name" value="DNAPOLG"/>
</dbReference>
<dbReference type="Pfam" id="PF18136">
    <property type="entry name" value="DNApol_Exo"/>
    <property type="match status" value="1"/>
</dbReference>
<keyword evidence="13" id="KW-0175">Coiled coil</keyword>
<keyword evidence="6" id="KW-0548">Nucleotidyltransferase</keyword>
<evidence type="ECO:0000256" key="10">
    <source>
        <dbReference type="ARBA" id="ARBA00023128"/>
    </source>
</evidence>
<dbReference type="SUPFAM" id="SSF53098">
    <property type="entry name" value="Ribonuclease H-like"/>
    <property type="match status" value="1"/>
</dbReference>
<evidence type="ECO:0000256" key="4">
    <source>
        <dbReference type="ARBA" id="ARBA00015350"/>
    </source>
</evidence>
<evidence type="ECO:0000256" key="6">
    <source>
        <dbReference type="ARBA" id="ARBA00022695"/>
    </source>
</evidence>
<dbReference type="Gene3D" id="1.10.150.20">
    <property type="entry name" value="5' to 3' exonuclease, C-terminal subdomain"/>
    <property type="match status" value="1"/>
</dbReference>
<accession>A0A0K2U2N2</accession>
<dbReference type="SMART" id="SM00482">
    <property type="entry name" value="POLAc"/>
    <property type="match status" value="1"/>
</dbReference>
<dbReference type="GO" id="GO:0042645">
    <property type="term" value="C:mitochondrial nucleoid"/>
    <property type="evidence" value="ECO:0007669"/>
    <property type="project" value="UniProtKB-SubCell"/>
</dbReference>
<evidence type="ECO:0000256" key="11">
    <source>
        <dbReference type="ARBA" id="ARBA00023271"/>
    </source>
</evidence>
<evidence type="ECO:0000256" key="13">
    <source>
        <dbReference type="SAM" id="Coils"/>
    </source>
</evidence>
<dbReference type="GO" id="GO:0005760">
    <property type="term" value="C:gamma DNA polymerase complex"/>
    <property type="evidence" value="ECO:0007669"/>
    <property type="project" value="InterPro"/>
</dbReference>
<dbReference type="InterPro" id="IPR012337">
    <property type="entry name" value="RNaseH-like_sf"/>
</dbReference>
<keyword evidence="9" id="KW-0238">DNA-binding</keyword>
<evidence type="ECO:0000259" key="14">
    <source>
        <dbReference type="SMART" id="SM00482"/>
    </source>
</evidence>
<dbReference type="EMBL" id="HACA01015193">
    <property type="protein sequence ID" value="CDW32554.1"/>
    <property type="molecule type" value="Transcribed_RNA"/>
</dbReference>
<evidence type="ECO:0000256" key="9">
    <source>
        <dbReference type="ARBA" id="ARBA00023125"/>
    </source>
</evidence>
<feature type="domain" description="DNA-directed DNA polymerase family A palm" evidence="14">
    <location>
        <begin position="652"/>
        <end position="983"/>
    </location>
</feature>
<protein>
    <recommendedName>
        <fullName evidence="4">DNA polymerase subunit gamma-1</fullName>
    </recommendedName>
    <alternativeName>
        <fullName evidence="12">Mitochondrial DNA polymerase catalytic subunit</fullName>
    </alternativeName>
</protein>
<dbReference type="GO" id="GO:0006264">
    <property type="term" value="P:mitochondrial DNA replication"/>
    <property type="evidence" value="ECO:0007669"/>
    <property type="project" value="TreeGrafter"/>
</dbReference>
<organism evidence="15">
    <name type="scientific">Lepeophtheirus salmonis</name>
    <name type="common">Salmon louse</name>
    <name type="synonym">Caligus salmonis</name>
    <dbReference type="NCBI Taxonomy" id="72036"/>
    <lineage>
        <taxon>Eukaryota</taxon>
        <taxon>Metazoa</taxon>
        <taxon>Ecdysozoa</taxon>
        <taxon>Arthropoda</taxon>
        <taxon>Crustacea</taxon>
        <taxon>Multicrustacea</taxon>
        <taxon>Hexanauplia</taxon>
        <taxon>Copepoda</taxon>
        <taxon>Siphonostomatoida</taxon>
        <taxon>Caligidae</taxon>
        <taxon>Lepeophtheirus</taxon>
    </lineage>
</organism>
<proteinExistence type="inferred from homology"/>
<comment type="cofactor">
    <cofactor evidence="1">
        <name>Mg(2+)</name>
        <dbReference type="ChEBI" id="CHEBI:18420"/>
    </cofactor>
</comment>
<keyword evidence="5" id="KW-0808">Transferase</keyword>
<evidence type="ECO:0000256" key="12">
    <source>
        <dbReference type="ARBA" id="ARBA00031966"/>
    </source>
</evidence>
<keyword evidence="11" id="KW-1135">Mitochondrion nucleoid</keyword>
<dbReference type="OrthoDB" id="5588663at2759"/>
<evidence type="ECO:0000256" key="3">
    <source>
        <dbReference type="ARBA" id="ARBA00007705"/>
    </source>
</evidence>
<feature type="coiled-coil region" evidence="13">
    <location>
        <begin position="361"/>
        <end position="388"/>
    </location>
</feature>
<dbReference type="InterPro" id="IPR002297">
    <property type="entry name" value="DNA-dir_DNA_pol_A_mt"/>
</dbReference>
<dbReference type="GO" id="GO:0003677">
    <property type="term" value="F:DNA binding"/>
    <property type="evidence" value="ECO:0007669"/>
    <property type="project" value="UniProtKB-KW"/>
</dbReference>
<dbReference type="Gene3D" id="3.30.420.390">
    <property type="match status" value="2"/>
</dbReference>
<keyword evidence="8" id="KW-0460">Magnesium</keyword>
<evidence type="ECO:0000256" key="7">
    <source>
        <dbReference type="ARBA" id="ARBA00022705"/>
    </source>
</evidence>
<dbReference type="SUPFAM" id="SSF56672">
    <property type="entry name" value="DNA/RNA polymerases"/>
    <property type="match status" value="1"/>
</dbReference>
<keyword evidence="10" id="KW-0496">Mitochondrion</keyword>
<evidence type="ECO:0000256" key="8">
    <source>
        <dbReference type="ARBA" id="ARBA00022842"/>
    </source>
</evidence>
<gene>
    <name evidence="15" type="primary">Dere\GG10182</name>
</gene>
<keyword evidence="7" id="KW-0235">DNA replication</keyword>
<evidence type="ECO:0000256" key="1">
    <source>
        <dbReference type="ARBA" id="ARBA00001946"/>
    </source>
</evidence>
<dbReference type="InterPro" id="IPR041336">
    <property type="entry name" value="DNApol_Exo"/>
</dbReference>
<comment type="similarity">
    <text evidence="3">Belongs to the DNA polymerase type-A family.</text>
</comment>
<dbReference type="InterPro" id="IPR001098">
    <property type="entry name" value="DNA-dir_DNA_pol_A_palm_dom"/>
</dbReference>
<dbReference type="InterPro" id="IPR043502">
    <property type="entry name" value="DNA/RNA_pol_sf"/>
</dbReference>
<sequence>MKKISSCSKTILNQFGIQLIPKELQDILFGKIVTSYPKDAEICLAKNHLLSCGIQADTNQSTIFSIPDFEFPNLEGGNISEHFKIIAERKVQPYIDSFNNLFSKDSCPDFGKRPSSWVFHKGWTRYDFASGNAVSCDGPEEECIVFDVEVCVKYGDQPIIASVLSNKFWYSWCSPVLFEENSDGRDRIVEPSELISFKKPPNLIIGHNVAYDRARIKEEYRLVQKSRTRFLDTMSLHITVSGMTVEQRALKAKNDSVLLNDWVDKTSMNNLSDVYKLYCPDSKPLRKSERDVFVQGDLEDIKNDFQNLMSYCSEDTEATYNLSKTLFSLYLQRSPHPASLFGLLEFGKTYLPIDESWFQYIRQSHLVADELNEEVKQILEQHAREVCQLIQKDEYKYDPWMWDQNWSRSGLKIKKNSRPLFLDSIDQGDSVLKFKSLMDSKKLLSKSQSKAPGYPSWFQELCCGSRYGNWFNKMIDLTPAKSISPPLLRLSWKDKPLYRHKNEKWGFLFRGKTLDQDDKLSHKLSPYLPKSNEEKTFRLQKGVWFSPLPHKDGPTKKVGNPLSKDFIDKVSDGTLTTKSTFSKLAYKVLSFSNTMSYWKSNRDRIDSQMISYDSMTSNLSILPQSVASGTITRRSVEKTWLTASNAKVDRVGSELKTLVRAPDGYHIVGADVDSQELWIAAVLGDASFIKEHGCTAMGWMTLQGNKNDGTDMHSKTAQVVGVSRDQAKILNYGRIYGAGLKFAKMLLKNFNPFLDNSKASSSAKDMYDATKGQKIYTLNVLGAMYYSAYIKKSVSFEDLVANEVSEATIRNISKINKLSKEYLTLSKDASHWDLTFKGRLCACTQSNELSITKGIALIRNLIHRKPLPFSSKISDIDDVISYSKWYGGSESYTFNCLEEIVLNDAKTPVLKSQISRALETSQVGKDFLPSRINWVVQSSGVDYMHLLLLAMDWLMTDIYELKDEYRFLICIHDEVRYVVKSDSRYRAAYCLHLANLMVRAVFCFELGMKSLPTSVAFFSGVDVDKVMRKDPTNECVTPSNPQGLHLGYGISPGESLTFEEVVKKL</sequence>
<evidence type="ECO:0000256" key="5">
    <source>
        <dbReference type="ARBA" id="ARBA00022679"/>
    </source>
</evidence>
<dbReference type="GO" id="GO:0003887">
    <property type="term" value="F:DNA-directed DNA polymerase activity"/>
    <property type="evidence" value="ECO:0007669"/>
    <property type="project" value="InterPro"/>
</dbReference>
<name>A0A0K2U2N2_LEPSM</name>
<evidence type="ECO:0000256" key="2">
    <source>
        <dbReference type="ARBA" id="ARBA00004436"/>
    </source>
</evidence>
<dbReference type="FunFam" id="1.10.150.20:FF:000024">
    <property type="entry name" value="DNA polymerase gamma, catalytic subunit"/>
    <property type="match status" value="1"/>
</dbReference>
<evidence type="ECO:0000313" key="15">
    <source>
        <dbReference type="EMBL" id="CDW32554.1"/>
    </source>
</evidence>
<dbReference type="PANTHER" id="PTHR10267">
    <property type="entry name" value="DNA POLYMERASE SUBUNIT GAMMA-1"/>
    <property type="match status" value="1"/>
</dbReference>
<dbReference type="PANTHER" id="PTHR10267:SF0">
    <property type="entry name" value="DNA POLYMERASE SUBUNIT GAMMA-1"/>
    <property type="match status" value="1"/>
</dbReference>
<dbReference type="AlphaFoldDB" id="A0A0K2U2N2"/>
<reference evidence="15" key="1">
    <citation type="submission" date="2014-05" db="EMBL/GenBank/DDBJ databases">
        <authorList>
            <person name="Chronopoulou M."/>
        </authorList>
    </citation>
    <scope>NUCLEOTIDE SEQUENCE</scope>
    <source>
        <tissue evidence="15">Whole organism</tissue>
    </source>
</reference>
<comment type="subcellular location">
    <subcellularLocation>
        <location evidence="2">Mitochondrion matrix</location>
        <location evidence="2">Mitochondrion nucleoid</location>
    </subcellularLocation>
</comment>